<keyword evidence="10" id="KW-1185">Reference proteome</keyword>
<evidence type="ECO:0000256" key="3">
    <source>
        <dbReference type="ARBA" id="ARBA00022723"/>
    </source>
</evidence>
<reference evidence="8 10" key="2">
    <citation type="submission" date="2018-03" db="EMBL/GenBank/DDBJ databases">
        <title>Genomic Encyclopedia of Archaeal and Bacterial Type Strains, Phase II (KMG-II): from individual species to whole genera.</title>
        <authorList>
            <person name="Goeker M."/>
        </authorList>
    </citation>
    <scope>NUCLEOTIDE SEQUENCE [LARGE SCALE GENOMIC DNA]</scope>
    <source>
        <strain evidence="8 10">DSM 25227</strain>
    </source>
</reference>
<dbReference type="Pfam" id="PF08240">
    <property type="entry name" value="ADH_N"/>
    <property type="match status" value="1"/>
</dbReference>
<dbReference type="InterPro" id="IPR036291">
    <property type="entry name" value="NAD(P)-bd_dom_sf"/>
</dbReference>
<reference evidence="9 11" key="1">
    <citation type="submission" date="2016-10" db="EMBL/GenBank/DDBJ databases">
        <authorList>
            <person name="Cai Z."/>
        </authorList>
    </citation>
    <scope>NUCLEOTIDE SEQUENCE [LARGE SCALE GENOMIC DNA]</scope>
    <source>
        <strain evidence="9 11">DSM 25227</strain>
    </source>
</reference>
<dbReference type="RefSeq" id="WP_109566282.1">
    <property type="nucleotide sequence ID" value="NZ_QGDJ01000018.1"/>
</dbReference>
<dbReference type="SUPFAM" id="SSF51735">
    <property type="entry name" value="NAD(P)-binding Rossmann-fold domains"/>
    <property type="match status" value="1"/>
</dbReference>
<dbReference type="Proteomes" id="UP000251571">
    <property type="component" value="Unassembled WGS sequence"/>
</dbReference>
<dbReference type="Pfam" id="PF00107">
    <property type="entry name" value="ADH_zinc_N"/>
    <property type="match status" value="1"/>
</dbReference>
<dbReference type="EMBL" id="UETC01000018">
    <property type="protein sequence ID" value="SSA51250.1"/>
    <property type="molecule type" value="Genomic_DNA"/>
</dbReference>
<evidence type="ECO:0000313" key="10">
    <source>
        <dbReference type="Proteomes" id="UP000245839"/>
    </source>
</evidence>
<dbReference type="EMBL" id="QGDJ01000018">
    <property type="protein sequence ID" value="PWJ11734.1"/>
    <property type="molecule type" value="Genomic_DNA"/>
</dbReference>
<keyword evidence="5" id="KW-0560">Oxidoreductase</keyword>
<dbReference type="PROSITE" id="PS00059">
    <property type="entry name" value="ADH_ZINC"/>
    <property type="match status" value="1"/>
</dbReference>
<gene>
    <name evidence="8" type="ORF">BCF38_1181</name>
    <name evidence="9" type="ORF">SAMN05421539_1181</name>
</gene>
<dbReference type="GO" id="GO:0016616">
    <property type="term" value="F:oxidoreductase activity, acting on the CH-OH group of donors, NAD or NADP as acceptor"/>
    <property type="evidence" value="ECO:0007669"/>
    <property type="project" value="InterPro"/>
</dbReference>
<evidence type="ECO:0000256" key="2">
    <source>
        <dbReference type="ARBA" id="ARBA00008072"/>
    </source>
</evidence>
<dbReference type="InterPro" id="IPR013154">
    <property type="entry name" value="ADH-like_N"/>
</dbReference>
<dbReference type="SMART" id="SM00829">
    <property type="entry name" value="PKS_ER"/>
    <property type="match status" value="1"/>
</dbReference>
<evidence type="ECO:0000313" key="9">
    <source>
        <dbReference type="EMBL" id="SSA51250.1"/>
    </source>
</evidence>
<evidence type="ECO:0000256" key="1">
    <source>
        <dbReference type="ARBA" id="ARBA00001947"/>
    </source>
</evidence>
<name>A0A2Y9B421_9RHOB</name>
<dbReference type="PANTHER" id="PTHR43161:SF9">
    <property type="entry name" value="SORBITOL DEHYDROGENASE"/>
    <property type="match status" value="1"/>
</dbReference>
<protein>
    <submittedName>
        <fullName evidence="9">D-xylulose reductase</fullName>
    </submittedName>
</protein>
<organism evidence="9 11">
    <name type="scientific">Jannaschia seohaensis</name>
    <dbReference type="NCBI Taxonomy" id="475081"/>
    <lineage>
        <taxon>Bacteria</taxon>
        <taxon>Pseudomonadati</taxon>
        <taxon>Pseudomonadota</taxon>
        <taxon>Alphaproteobacteria</taxon>
        <taxon>Rhodobacterales</taxon>
        <taxon>Roseobacteraceae</taxon>
        <taxon>Jannaschia</taxon>
    </lineage>
</organism>
<comment type="cofactor">
    <cofactor evidence="1 6">
        <name>Zn(2+)</name>
        <dbReference type="ChEBI" id="CHEBI:29105"/>
    </cofactor>
</comment>
<dbReference type="InterPro" id="IPR045306">
    <property type="entry name" value="SDH-like"/>
</dbReference>
<keyword evidence="3 6" id="KW-0479">Metal-binding</keyword>
<evidence type="ECO:0000256" key="4">
    <source>
        <dbReference type="ARBA" id="ARBA00022833"/>
    </source>
</evidence>
<dbReference type="InterPro" id="IPR013149">
    <property type="entry name" value="ADH-like_C"/>
</dbReference>
<sequence length="347" mass="36360">MVTALVLEEKGKLSLRDFPLDQSLGPADVRIAIRTVGVCGSDVHYYTHGKIGPFVVKEPMVLGHEAAGVVLETGSDVRNLKVGDRVCMEPGIPDPTSRASKLGIYNVDPAVRFWATPPVHGCLTPEVIHPAAFTYRLPDQVSFADGAMVEPFAIGMQSALRARIQPGDIAVVTGAGPIGMMTALAALAGGCAKVIVADLAQPKLDIIGAYAGIETVNIRQRPAAEVVAEATNGWGADVVFECSGAAPAILGLPALARPGGALVLVGMPVEPVPVDIVGMQAKELRVETVFRYANIYDRAIALIAAGKVDLKPLISATVPFADSIAAFDRAVEARETDVKIQISMPAD</sequence>
<dbReference type="InterPro" id="IPR020843">
    <property type="entry name" value="ER"/>
</dbReference>
<evidence type="ECO:0000256" key="6">
    <source>
        <dbReference type="RuleBase" id="RU361277"/>
    </source>
</evidence>
<dbReference type="GO" id="GO:0008270">
    <property type="term" value="F:zinc ion binding"/>
    <property type="evidence" value="ECO:0007669"/>
    <property type="project" value="InterPro"/>
</dbReference>
<accession>A0A2Y9B421</accession>
<dbReference type="Gene3D" id="3.40.50.720">
    <property type="entry name" value="NAD(P)-binding Rossmann-like Domain"/>
    <property type="match status" value="1"/>
</dbReference>
<feature type="domain" description="Enoyl reductase (ER)" evidence="7">
    <location>
        <begin position="11"/>
        <end position="336"/>
    </location>
</feature>
<dbReference type="PANTHER" id="PTHR43161">
    <property type="entry name" value="SORBITOL DEHYDROGENASE"/>
    <property type="match status" value="1"/>
</dbReference>
<dbReference type="AlphaFoldDB" id="A0A2Y9B421"/>
<dbReference type="Proteomes" id="UP000245839">
    <property type="component" value="Unassembled WGS sequence"/>
</dbReference>
<dbReference type="InterPro" id="IPR002328">
    <property type="entry name" value="ADH_Zn_CS"/>
</dbReference>
<evidence type="ECO:0000313" key="11">
    <source>
        <dbReference type="Proteomes" id="UP000251571"/>
    </source>
</evidence>
<dbReference type="InterPro" id="IPR011032">
    <property type="entry name" value="GroES-like_sf"/>
</dbReference>
<evidence type="ECO:0000256" key="5">
    <source>
        <dbReference type="ARBA" id="ARBA00023002"/>
    </source>
</evidence>
<dbReference type="OrthoDB" id="9809185at2"/>
<dbReference type="CDD" id="cd05285">
    <property type="entry name" value="sorbitol_DH"/>
    <property type="match status" value="1"/>
</dbReference>
<comment type="similarity">
    <text evidence="2 6">Belongs to the zinc-containing alcohol dehydrogenase family.</text>
</comment>
<evidence type="ECO:0000259" key="7">
    <source>
        <dbReference type="SMART" id="SM00829"/>
    </source>
</evidence>
<proteinExistence type="inferred from homology"/>
<evidence type="ECO:0000313" key="8">
    <source>
        <dbReference type="EMBL" id="PWJ11734.1"/>
    </source>
</evidence>
<dbReference type="Gene3D" id="3.90.180.10">
    <property type="entry name" value="Medium-chain alcohol dehydrogenases, catalytic domain"/>
    <property type="match status" value="1"/>
</dbReference>
<dbReference type="SUPFAM" id="SSF50129">
    <property type="entry name" value="GroES-like"/>
    <property type="match status" value="1"/>
</dbReference>
<keyword evidence="4 6" id="KW-0862">Zinc</keyword>